<organism evidence="1 2">
    <name type="scientific">Colletotrichum orchidophilum</name>
    <dbReference type="NCBI Taxonomy" id="1209926"/>
    <lineage>
        <taxon>Eukaryota</taxon>
        <taxon>Fungi</taxon>
        <taxon>Dikarya</taxon>
        <taxon>Ascomycota</taxon>
        <taxon>Pezizomycotina</taxon>
        <taxon>Sordariomycetes</taxon>
        <taxon>Hypocreomycetidae</taxon>
        <taxon>Glomerellales</taxon>
        <taxon>Glomerellaceae</taxon>
        <taxon>Colletotrichum</taxon>
    </lineage>
</organism>
<dbReference type="STRING" id="1209926.A0A1G4BN15"/>
<dbReference type="Proteomes" id="UP000176998">
    <property type="component" value="Unassembled WGS sequence"/>
</dbReference>
<keyword evidence="1" id="KW-0645">Protease</keyword>
<dbReference type="GeneID" id="34555241"/>
<name>A0A1G4BN15_9PEZI</name>
<dbReference type="AlphaFoldDB" id="A0A1G4BN15"/>
<evidence type="ECO:0000313" key="1">
    <source>
        <dbReference type="EMBL" id="OHF02683.1"/>
    </source>
</evidence>
<dbReference type="GO" id="GO:0008237">
    <property type="term" value="F:metallopeptidase activity"/>
    <property type="evidence" value="ECO:0007669"/>
    <property type="project" value="UniProtKB-KW"/>
</dbReference>
<dbReference type="EMBL" id="MJBS01000011">
    <property type="protein sequence ID" value="OHF02683.1"/>
    <property type="molecule type" value="Genomic_DNA"/>
</dbReference>
<reference evidence="1 2" key="1">
    <citation type="submission" date="2016-09" db="EMBL/GenBank/DDBJ databases">
        <authorList>
            <person name="Capua I."/>
            <person name="De Benedictis P."/>
            <person name="Joannis T."/>
            <person name="Lombin L.H."/>
            <person name="Cattoli G."/>
        </authorList>
    </citation>
    <scope>NUCLEOTIDE SEQUENCE [LARGE SCALE GENOMIC DNA]</scope>
    <source>
        <strain evidence="1 2">IMI 309357</strain>
    </source>
</reference>
<protein>
    <submittedName>
        <fullName evidence="1">Metalloprotease 1</fullName>
    </submittedName>
</protein>
<proteinExistence type="predicted"/>
<evidence type="ECO:0000313" key="2">
    <source>
        <dbReference type="Proteomes" id="UP000176998"/>
    </source>
</evidence>
<keyword evidence="2" id="KW-1185">Reference proteome</keyword>
<accession>A0A1G4BN15</accession>
<gene>
    <name evidence="1" type="ORF">CORC01_02079</name>
</gene>
<sequence length="173" mass="19382">MVLSCFLLLETSPRARLTADIIPVPPGSNAQAHIETIRTKILENTSKRRRFFNKYVLFQKPSVWIARLRPVTVHDLSLLPPLKALVQNTALDETLSEAINDPDSPEHTFYNHMYALYDNVFTELDEQNDTIVLPQQALLVRYETSPRVKRVFAGVGSVIGGLAIMAVKLGEGP</sequence>
<keyword evidence="1" id="KW-0378">Hydrolase</keyword>
<keyword evidence="1" id="KW-0482">Metalloprotease</keyword>
<dbReference type="RefSeq" id="XP_022479822.1">
    <property type="nucleotide sequence ID" value="XM_022613731.1"/>
</dbReference>
<comment type="caution">
    <text evidence="1">The sequence shown here is derived from an EMBL/GenBank/DDBJ whole genome shotgun (WGS) entry which is preliminary data.</text>
</comment>
<dbReference type="OrthoDB" id="4833747at2759"/>
<dbReference type="GO" id="GO:0006508">
    <property type="term" value="P:proteolysis"/>
    <property type="evidence" value="ECO:0007669"/>
    <property type="project" value="UniProtKB-KW"/>
</dbReference>